<dbReference type="EnsemblMetazoa" id="OVOC9306.1">
    <property type="protein sequence ID" value="OVOC9306.1"/>
    <property type="gene ID" value="WBGene00246115"/>
</dbReference>
<evidence type="ECO:0000313" key="2">
    <source>
        <dbReference type="EnsemblMetazoa" id="OVOC9306.1"/>
    </source>
</evidence>
<name>A0A8R1U0F0_ONCVO</name>
<keyword evidence="3" id="KW-1185">Reference proteome</keyword>
<dbReference type="EMBL" id="CMVM020000261">
    <property type="status" value="NOT_ANNOTATED_CDS"/>
    <property type="molecule type" value="Genomic_DNA"/>
</dbReference>
<organism evidence="2 3">
    <name type="scientific">Onchocerca volvulus</name>
    <dbReference type="NCBI Taxonomy" id="6282"/>
    <lineage>
        <taxon>Eukaryota</taxon>
        <taxon>Metazoa</taxon>
        <taxon>Ecdysozoa</taxon>
        <taxon>Nematoda</taxon>
        <taxon>Chromadorea</taxon>
        <taxon>Rhabditida</taxon>
        <taxon>Spirurina</taxon>
        <taxon>Spiruromorpha</taxon>
        <taxon>Filarioidea</taxon>
        <taxon>Onchocercidae</taxon>
        <taxon>Onchocerca</taxon>
    </lineage>
</organism>
<reference evidence="3" key="1">
    <citation type="submission" date="2013-10" db="EMBL/GenBank/DDBJ databases">
        <title>Genome sequencing of Onchocerca volvulus.</title>
        <authorList>
            <person name="Cotton J."/>
            <person name="Tsai J."/>
            <person name="Stanley E."/>
            <person name="Tracey A."/>
            <person name="Holroyd N."/>
            <person name="Lustigman S."/>
            <person name="Berriman M."/>
        </authorList>
    </citation>
    <scope>NUCLEOTIDE SEQUENCE</scope>
</reference>
<evidence type="ECO:0000313" key="3">
    <source>
        <dbReference type="Proteomes" id="UP000024404"/>
    </source>
</evidence>
<protein>
    <submittedName>
        <fullName evidence="2">Uncharacterized protein</fullName>
    </submittedName>
</protein>
<feature type="region of interest" description="Disordered" evidence="1">
    <location>
        <begin position="30"/>
        <end position="61"/>
    </location>
</feature>
<dbReference type="Proteomes" id="UP000024404">
    <property type="component" value="Unassembled WGS sequence"/>
</dbReference>
<accession>A0A8R1U0F0</accession>
<proteinExistence type="predicted"/>
<feature type="compositionally biased region" description="Polar residues" evidence="1">
    <location>
        <begin position="30"/>
        <end position="58"/>
    </location>
</feature>
<reference evidence="2" key="2">
    <citation type="submission" date="2022-06" db="UniProtKB">
        <authorList>
            <consortium name="EnsemblMetazoa"/>
        </authorList>
    </citation>
    <scope>IDENTIFICATION</scope>
</reference>
<evidence type="ECO:0000256" key="1">
    <source>
        <dbReference type="SAM" id="MobiDB-lite"/>
    </source>
</evidence>
<dbReference type="AlphaFoldDB" id="A0A8R1U0F0"/>
<sequence>MSRKNCPCVSSMGSKKINISLERCGLLITTKQSSRQQSSHQNPLQPTNQPTNQTNFSIPNKMRIRLNENLSFSPEIPANDRSVMQIL</sequence>